<dbReference type="PANTHER" id="PTHR31343:SF61">
    <property type="entry name" value="EXPRESSED PROTEIN"/>
    <property type="match status" value="1"/>
</dbReference>
<dbReference type="EnsemblPlants" id="Ma11_t01780.1">
    <property type="protein sequence ID" value="Ma11_p01780.1"/>
    <property type="gene ID" value="Ma11_g01780"/>
</dbReference>
<reference evidence="2" key="2">
    <citation type="submission" date="2021-05" db="UniProtKB">
        <authorList>
            <consortium name="EnsemblPlants"/>
        </authorList>
    </citation>
    <scope>IDENTIFICATION</scope>
    <source>
        <strain evidence="2">subsp. malaccensis</strain>
    </source>
</reference>
<evidence type="ECO:0000313" key="2">
    <source>
        <dbReference type="EnsemblPlants" id="Ma11_p01780.1"/>
    </source>
</evidence>
<accession>A0A804L358</accession>
<proteinExistence type="predicted"/>
<dbReference type="AlphaFoldDB" id="A0A804L358"/>
<gene>
    <name evidence="1" type="ORF">GSMUA_23610.1</name>
</gene>
<keyword evidence="3" id="KW-1185">Reference proteome</keyword>
<dbReference type="OrthoDB" id="1896065at2759"/>
<dbReference type="Gramene" id="Ma11_t01780.1">
    <property type="protein sequence ID" value="Ma11_p01780.1"/>
    <property type="gene ID" value="Ma11_g01780"/>
</dbReference>
<dbReference type="FunCoup" id="A0A804L358">
    <property type="interactions" value="1389"/>
</dbReference>
<dbReference type="EMBL" id="HG996475">
    <property type="protein sequence ID" value="CAG1863267.1"/>
    <property type="molecule type" value="Genomic_DNA"/>
</dbReference>
<dbReference type="Pfam" id="PF05623">
    <property type="entry name" value="DUF789"/>
    <property type="match status" value="1"/>
</dbReference>
<name>A0A804L358_MUSAM</name>
<protein>
    <submittedName>
        <fullName evidence="1">(wild Malaysian banana) hypothetical protein</fullName>
    </submittedName>
</protein>
<dbReference type="PANTHER" id="PTHR31343">
    <property type="entry name" value="T15D22.8"/>
    <property type="match status" value="1"/>
</dbReference>
<reference evidence="1" key="1">
    <citation type="submission" date="2021-03" db="EMBL/GenBank/DDBJ databases">
        <authorList>
            <consortium name="Genoscope - CEA"/>
            <person name="William W."/>
        </authorList>
    </citation>
    <scope>NUCLEOTIDE SEQUENCE</scope>
    <source>
        <strain evidence="1">Doubled-haploid Pahang</strain>
    </source>
</reference>
<dbReference type="InterPro" id="IPR008507">
    <property type="entry name" value="DUF789"/>
</dbReference>
<dbReference type="OMA" id="KIWHHSE"/>
<evidence type="ECO:0000313" key="3">
    <source>
        <dbReference type="Proteomes" id="UP000012960"/>
    </source>
</evidence>
<organism evidence="2 3">
    <name type="scientific">Musa acuminata subsp. malaccensis</name>
    <name type="common">Wild banana</name>
    <name type="synonym">Musa malaccensis</name>
    <dbReference type="NCBI Taxonomy" id="214687"/>
    <lineage>
        <taxon>Eukaryota</taxon>
        <taxon>Viridiplantae</taxon>
        <taxon>Streptophyta</taxon>
        <taxon>Embryophyta</taxon>
        <taxon>Tracheophyta</taxon>
        <taxon>Spermatophyta</taxon>
        <taxon>Magnoliopsida</taxon>
        <taxon>Liliopsida</taxon>
        <taxon>Zingiberales</taxon>
        <taxon>Musaceae</taxon>
        <taxon>Musa</taxon>
    </lineage>
</organism>
<sequence>MSASWRGRSNLQSFLESTTPSVPPHKLPKSWCRDLSNLWQLDGKDSVEFFNLGDLWEQYYEWSAYGAGVPVSLHSGEMAVQYYVPYLSGVQIYTNKAPAAPSEHEYKKLASSDAASECLEDARRTRERIGHMYFEFFESSSPYGRIPLLNKVLELAQSYPGLTSFKSTELSPASWMSVAWYPIYHIPTRRSVKDLSVCFLTYHTLSSLFQDQIHESLTNDLTSFRDGKKNGMKPEEKCDRISLPPFGLATYKLQGSLWTMAGTGDHERITSLLGAAKSWLQQLEVQHHDFTYFTTHFV</sequence>
<evidence type="ECO:0000313" key="1">
    <source>
        <dbReference type="EMBL" id="CAG1863267.1"/>
    </source>
</evidence>
<dbReference type="Proteomes" id="UP000012960">
    <property type="component" value="Unplaced"/>
</dbReference>